<dbReference type="Gene3D" id="2.40.50.1020">
    <property type="entry name" value="LytTr DNA-binding domain"/>
    <property type="match status" value="1"/>
</dbReference>
<feature type="domain" description="Response regulatory" evidence="2">
    <location>
        <begin position="4"/>
        <end position="118"/>
    </location>
</feature>
<dbReference type="SUPFAM" id="SSF52172">
    <property type="entry name" value="CheY-like"/>
    <property type="match status" value="1"/>
</dbReference>
<reference evidence="4" key="1">
    <citation type="journal article" date="2020" name="mSystems">
        <title>Genome- and Community-Level Interaction Insights into Carbon Utilization and Element Cycling Functions of Hydrothermarchaeota in Hydrothermal Sediment.</title>
        <authorList>
            <person name="Zhou Z."/>
            <person name="Liu Y."/>
            <person name="Xu W."/>
            <person name="Pan J."/>
            <person name="Luo Z.H."/>
            <person name="Li M."/>
        </authorList>
    </citation>
    <scope>NUCLEOTIDE SEQUENCE [LARGE SCALE GENOMIC DNA]</scope>
    <source>
        <strain evidence="4">SpSt-794</strain>
    </source>
</reference>
<dbReference type="PROSITE" id="PS50110">
    <property type="entry name" value="RESPONSE_REGULATORY"/>
    <property type="match status" value="1"/>
</dbReference>
<dbReference type="InterPro" id="IPR011006">
    <property type="entry name" value="CheY-like_superfamily"/>
</dbReference>
<dbReference type="PANTHER" id="PTHR37299">
    <property type="entry name" value="TRANSCRIPTIONAL REGULATOR-RELATED"/>
    <property type="match status" value="1"/>
</dbReference>
<dbReference type="GO" id="GO:0003677">
    <property type="term" value="F:DNA binding"/>
    <property type="evidence" value="ECO:0007669"/>
    <property type="project" value="InterPro"/>
</dbReference>
<dbReference type="GO" id="GO:0000156">
    <property type="term" value="F:phosphorelay response regulator activity"/>
    <property type="evidence" value="ECO:0007669"/>
    <property type="project" value="InterPro"/>
</dbReference>
<proteinExistence type="predicted"/>
<dbReference type="Gene3D" id="3.40.50.2300">
    <property type="match status" value="1"/>
</dbReference>
<dbReference type="InterPro" id="IPR007492">
    <property type="entry name" value="LytTR_DNA-bd_dom"/>
</dbReference>
<keyword evidence="1" id="KW-0597">Phosphoprotein</keyword>
<accession>A0A7C4TVF8</accession>
<feature type="domain" description="HTH LytTR-type" evidence="3">
    <location>
        <begin position="132"/>
        <end position="238"/>
    </location>
</feature>
<feature type="modified residue" description="4-aspartylphosphate" evidence="1">
    <location>
        <position position="55"/>
    </location>
</feature>
<dbReference type="InterPro" id="IPR001789">
    <property type="entry name" value="Sig_transdc_resp-reg_receiver"/>
</dbReference>
<organism evidence="4">
    <name type="scientific">Caldisericum exile</name>
    <dbReference type="NCBI Taxonomy" id="693075"/>
    <lineage>
        <taxon>Bacteria</taxon>
        <taxon>Pseudomonadati</taxon>
        <taxon>Caldisericota/Cryosericota group</taxon>
        <taxon>Caldisericota</taxon>
        <taxon>Caldisericia</taxon>
        <taxon>Caldisericales</taxon>
        <taxon>Caldisericaceae</taxon>
        <taxon>Caldisericum</taxon>
    </lineage>
</organism>
<dbReference type="AlphaFoldDB" id="A0A7C4TVF8"/>
<dbReference type="PANTHER" id="PTHR37299:SF1">
    <property type="entry name" value="STAGE 0 SPORULATION PROTEIN A HOMOLOG"/>
    <property type="match status" value="1"/>
</dbReference>
<dbReference type="EMBL" id="DTHV01000051">
    <property type="protein sequence ID" value="HGW60128.1"/>
    <property type="molecule type" value="Genomic_DNA"/>
</dbReference>
<evidence type="ECO:0000313" key="4">
    <source>
        <dbReference type="EMBL" id="HGW60128.1"/>
    </source>
</evidence>
<dbReference type="InterPro" id="IPR046947">
    <property type="entry name" value="LytR-like"/>
</dbReference>
<gene>
    <name evidence="4" type="ORF">ENV82_01620</name>
</gene>
<dbReference type="SMART" id="SM00448">
    <property type="entry name" value="REC"/>
    <property type="match status" value="1"/>
</dbReference>
<dbReference type="SMART" id="SM00850">
    <property type="entry name" value="LytTR"/>
    <property type="match status" value="1"/>
</dbReference>
<protein>
    <submittedName>
        <fullName evidence="4">Response regulator transcription factor</fullName>
    </submittedName>
</protein>
<dbReference type="Pfam" id="PF04397">
    <property type="entry name" value="LytTR"/>
    <property type="match status" value="1"/>
</dbReference>
<sequence>MDIRAIIVDDERPAREEIKSVLQNFPEIKIFGEFEDAISAFNFISESEVDVVFLDINLGDISGLKLAKDIKEFKNFPMIVFVTAYMEYAVDAFEVGAVDYILKPVDEGRLAKTLLRVKHFIEKRGKEREDFIVCIQNNELVLLKLNDISYFYSEDGRLFAKKGKVAFLVKSVGNLQTAEMRFKDLGFFRINKEYVINISKISKIIPWFKGKYLIEMDGGDRLPLSPHRQKEFKELLKF</sequence>
<evidence type="ECO:0000256" key="1">
    <source>
        <dbReference type="PROSITE-ProRule" id="PRU00169"/>
    </source>
</evidence>
<evidence type="ECO:0000259" key="3">
    <source>
        <dbReference type="PROSITE" id="PS50930"/>
    </source>
</evidence>
<evidence type="ECO:0000259" key="2">
    <source>
        <dbReference type="PROSITE" id="PS50110"/>
    </source>
</evidence>
<name>A0A7C4TVF8_9BACT</name>
<dbReference type="PROSITE" id="PS50930">
    <property type="entry name" value="HTH_LYTTR"/>
    <property type="match status" value="1"/>
</dbReference>
<dbReference type="Pfam" id="PF00072">
    <property type="entry name" value="Response_reg"/>
    <property type="match status" value="1"/>
</dbReference>
<comment type="caution">
    <text evidence="4">The sequence shown here is derived from an EMBL/GenBank/DDBJ whole genome shotgun (WGS) entry which is preliminary data.</text>
</comment>